<feature type="compositionally biased region" description="Low complexity" evidence="15">
    <location>
        <begin position="92"/>
        <end position="107"/>
    </location>
</feature>
<feature type="region of interest" description="Disordered" evidence="15">
    <location>
        <begin position="1118"/>
        <end position="1145"/>
    </location>
</feature>
<keyword evidence="4" id="KW-0597">Phosphoprotein</keyword>
<evidence type="ECO:0000256" key="10">
    <source>
        <dbReference type="ARBA" id="ARBA00022989"/>
    </source>
</evidence>
<keyword evidence="6" id="KW-0479">Metal-binding</keyword>
<dbReference type="Proteomes" id="UP000245771">
    <property type="component" value="Unassembled WGS sequence"/>
</dbReference>
<evidence type="ECO:0000256" key="8">
    <source>
        <dbReference type="ARBA" id="ARBA00022837"/>
    </source>
</evidence>
<dbReference type="GO" id="GO:0019369">
    <property type="term" value="P:arachidonate metabolic process"/>
    <property type="evidence" value="ECO:0007669"/>
    <property type="project" value="TreeGrafter"/>
</dbReference>
<feature type="region of interest" description="Disordered" evidence="15">
    <location>
        <begin position="543"/>
        <end position="686"/>
    </location>
</feature>
<keyword evidence="12" id="KW-0472">Membrane</keyword>
<feature type="compositionally biased region" description="Low complexity" evidence="15">
    <location>
        <begin position="72"/>
        <end position="82"/>
    </location>
</feature>
<feature type="region of interest" description="Disordered" evidence="15">
    <location>
        <begin position="813"/>
        <end position="832"/>
    </location>
</feature>
<feature type="compositionally biased region" description="Basic and acidic residues" evidence="15">
    <location>
        <begin position="189"/>
        <end position="200"/>
    </location>
</feature>
<accession>A0A316VFR3</accession>
<feature type="compositionally biased region" description="Low complexity" evidence="15">
    <location>
        <begin position="606"/>
        <end position="619"/>
    </location>
</feature>
<feature type="compositionally biased region" description="Polar residues" evidence="15">
    <location>
        <begin position="112"/>
        <end position="131"/>
    </location>
</feature>
<evidence type="ECO:0000256" key="1">
    <source>
        <dbReference type="ARBA" id="ARBA00001913"/>
    </source>
</evidence>
<feature type="compositionally biased region" description="Low complexity" evidence="15">
    <location>
        <begin position="230"/>
        <end position="242"/>
    </location>
</feature>
<feature type="compositionally biased region" description="Low complexity" evidence="15">
    <location>
        <begin position="814"/>
        <end position="829"/>
    </location>
</feature>
<evidence type="ECO:0000256" key="4">
    <source>
        <dbReference type="ARBA" id="ARBA00022553"/>
    </source>
</evidence>
<dbReference type="GO" id="GO:0016298">
    <property type="term" value="F:lipase activity"/>
    <property type="evidence" value="ECO:0007669"/>
    <property type="project" value="TreeGrafter"/>
</dbReference>
<evidence type="ECO:0000256" key="6">
    <source>
        <dbReference type="ARBA" id="ARBA00022723"/>
    </source>
</evidence>
<evidence type="ECO:0000313" key="17">
    <source>
        <dbReference type="EMBL" id="PWN35908.1"/>
    </source>
</evidence>
<dbReference type="InParanoid" id="A0A316VFR3"/>
<keyword evidence="11" id="KW-0443">Lipid metabolism</keyword>
<keyword evidence="9" id="KW-0442">Lipid degradation</keyword>
<dbReference type="EC" id="3.1.1.116" evidence="14"/>
<keyword evidence="5" id="KW-0812">Transmembrane</keyword>
<evidence type="ECO:0000256" key="3">
    <source>
        <dbReference type="ARBA" id="ARBA00022475"/>
    </source>
</evidence>
<keyword evidence="3" id="KW-1003">Cell membrane</keyword>
<dbReference type="GO" id="GO:0005886">
    <property type="term" value="C:plasma membrane"/>
    <property type="evidence" value="ECO:0007669"/>
    <property type="project" value="UniProtKB-SubCell"/>
</dbReference>
<dbReference type="GeneID" id="37020650"/>
<comment type="catalytic activity">
    <reaction evidence="13">
        <text>a 1,2-diacyl-sn-glycerol + H2O = a 2-acylglycerol + a fatty acid + H(+)</text>
        <dbReference type="Rhea" id="RHEA:33275"/>
        <dbReference type="ChEBI" id="CHEBI:15377"/>
        <dbReference type="ChEBI" id="CHEBI:15378"/>
        <dbReference type="ChEBI" id="CHEBI:17389"/>
        <dbReference type="ChEBI" id="CHEBI:17815"/>
        <dbReference type="ChEBI" id="CHEBI:28868"/>
        <dbReference type="EC" id="3.1.1.116"/>
    </reaction>
    <physiologicalReaction direction="left-to-right" evidence="13">
        <dbReference type="Rhea" id="RHEA:33276"/>
    </physiologicalReaction>
</comment>
<dbReference type="PANTHER" id="PTHR45792:SF8">
    <property type="entry name" value="DIACYLGLYCEROL LIPASE-ALPHA"/>
    <property type="match status" value="1"/>
</dbReference>
<feature type="region of interest" description="Disordered" evidence="15">
    <location>
        <begin position="179"/>
        <end position="246"/>
    </location>
</feature>
<reference evidence="17 18" key="1">
    <citation type="journal article" date="2018" name="Mol. Biol. Evol.">
        <title>Broad Genomic Sampling Reveals a Smut Pathogenic Ancestry of the Fungal Clade Ustilaginomycotina.</title>
        <authorList>
            <person name="Kijpornyongpan T."/>
            <person name="Mondo S.J."/>
            <person name="Barry K."/>
            <person name="Sandor L."/>
            <person name="Lee J."/>
            <person name="Lipzen A."/>
            <person name="Pangilinan J."/>
            <person name="LaButti K."/>
            <person name="Hainaut M."/>
            <person name="Henrissat B."/>
            <person name="Grigoriev I.V."/>
            <person name="Spatafora J.W."/>
            <person name="Aime M.C."/>
        </authorList>
    </citation>
    <scope>NUCLEOTIDE SEQUENCE [LARGE SCALE GENOMIC DNA]</scope>
    <source>
        <strain evidence="17 18">MCA 3882</strain>
    </source>
</reference>
<dbReference type="OrthoDB" id="438440at2759"/>
<dbReference type="CDD" id="cd00519">
    <property type="entry name" value="Lipase_3"/>
    <property type="match status" value="1"/>
</dbReference>
<evidence type="ECO:0000256" key="5">
    <source>
        <dbReference type="ARBA" id="ARBA00022692"/>
    </source>
</evidence>
<feature type="compositionally biased region" description="Polar residues" evidence="15">
    <location>
        <begin position="581"/>
        <end position="592"/>
    </location>
</feature>
<feature type="region of interest" description="Disordered" evidence="15">
    <location>
        <begin position="1160"/>
        <end position="1199"/>
    </location>
</feature>
<dbReference type="SUPFAM" id="SSF53474">
    <property type="entry name" value="alpha/beta-Hydrolases"/>
    <property type="match status" value="1"/>
</dbReference>
<keyword evidence="7" id="KW-0378">Hydrolase</keyword>
<dbReference type="GO" id="GO:0046872">
    <property type="term" value="F:metal ion binding"/>
    <property type="evidence" value="ECO:0007669"/>
    <property type="project" value="UniProtKB-KW"/>
</dbReference>
<dbReference type="GO" id="GO:0046340">
    <property type="term" value="P:diacylglycerol catabolic process"/>
    <property type="evidence" value="ECO:0007669"/>
    <property type="project" value="TreeGrafter"/>
</dbReference>
<comment type="cofactor">
    <cofactor evidence="1">
        <name>Ca(2+)</name>
        <dbReference type="ChEBI" id="CHEBI:29108"/>
    </cofactor>
</comment>
<evidence type="ECO:0000313" key="18">
    <source>
        <dbReference type="Proteomes" id="UP000245771"/>
    </source>
</evidence>
<evidence type="ECO:0000256" key="14">
    <source>
        <dbReference type="ARBA" id="ARBA00026104"/>
    </source>
</evidence>
<evidence type="ECO:0000259" key="16">
    <source>
        <dbReference type="Pfam" id="PF01764"/>
    </source>
</evidence>
<evidence type="ECO:0000256" key="11">
    <source>
        <dbReference type="ARBA" id="ARBA00023098"/>
    </source>
</evidence>
<evidence type="ECO:0000256" key="15">
    <source>
        <dbReference type="SAM" id="MobiDB-lite"/>
    </source>
</evidence>
<organism evidence="17 18">
    <name type="scientific">Meira miltonrushii</name>
    <dbReference type="NCBI Taxonomy" id="1280837"/>
    <lineage>
        <taxon>Eukaryota</taxon>
        <taxon>Fungi</taxon>
        <taxon>Dikarya</taxon>
        <taxon>Basidiomycota</taxon>
        <taxon>Ustilaginomycotina</taxon>
        <taxon>Exobasidiomycetes</taxon>
        <taxon>Exobasidiales</taxon>
        <taxon>Brachybasidiaceae</taxon>
        <taxon>Meira</taxon>
    </lineage>
</organism>
<dbReference type="PANTHER" id="PTHR45792">
    <property type="entry name" value="DIACYLGLYCEROL LIPASE HOMOLOG-RELATED"/>
    <property type="match status" value="1"/>
</dbReference>
<feature type="compositionally biased region" description="Basic residues" evidence="15">
    <location>
        <begin position="132"/>
        <end position="142"/>
    </location>
</feature>
<dbReference type="RefSeq" id="XP_025356210.1">
    <property type="nucleotide sequence ID" value="XM_025498869.1"/>
</dbReference>
<evidence type="ECO:0000256" key="7">
    <source>
        <dbReference type="ARBA" id="ARBA00022801"/>
    </source>
</evidence>
<evidence type="ECO:0000256" key="12">
    <source>
        <dbReference type="ARBA" id="ARBA00023136"/>
    </source>
</evidence>
<evidence type="ECO:0000256" key="9">
    <source>
        <dbReference type="ARBA" id="ARBA00022963"/>
    </source>
</evidence>
<proteinExistence type="predicted"/>
<feature type="region of interest" description="Disordered" evidence="15">
    <location>
        <begin position="849"/>
        <end position="889"/>
    </location>
</feature>
<feature type="region of interest" description="Disordered" evidence="15">
    <location>
        <begin position="1"/>
        <end position="156"/>
    </location>
</feature>
<evidence type="ECO:0000256" key="2">
    <source>
        <dbReference type="ARBA" id="ARBA00004651"/>
    </source>
</evidence>
<dbReference type="InterPro" id="IPR002921">
    <property type="entry name" value="Fungal_lipase-type"/>
</dbReference>
<feature type="region of interest" description="Disordered" evidence="15">
    <location>
        <begin position="389"/>
        <end position="414"/>
    </location>
</feature>
<comment type="subcellular location">
    <subcellularLocation>
        <location evidence="2">Cell membrane</location>
        <topology evidence="2">Multi-pass membrane protein</topology>
    </subcellularLocation>
</comment>
<feature type="compositionally biased region" description="Acidic residues" evidence="15">
    <location>
        <begin position="1127"/>
        <end position="1142"/>
    </location>
</feature>
<dbReference type="Gene3D" id="3.40.50.1820">
    <property type="entry name" value="alpha/beta hydrolase"/>
    <property type="match status" value="1"/>
</dbReference>
<dbReference type="EMBL" id="KZ819603">
    <property type="protein sequence ID" value="PWN35908.1"/>
    <property type="molecule type" value="Genomic_DNA"/>
</dbReference>
<feature type="compositionally biased region" description="Polar residues" evidence="15">
    <location>
        <begin position="26"/>
        <end position="39"/>
    </location>
</feature>
<dbReference type="Pfam" id="PF01764">
    <property type="entry name" value="Lipase_3"/>
    <property type="match status" value="1"/>
</dbReference>
<feature type="domain" description="Fungal lipase-type" evidence="16">
    <location>
        <begin position="1289"/>
        <end position="1388"/>
    </location>
</feature>
<feature type="compositionally biased region" description="Polar residues" evidence="15">
    <location>
        <begin position="143"/>
        <end position="156"/>
    </location>
</feature>
<feature type="region of interest" description="Disordered" evidence="15">
    <location>
        <begin position="1494"/>
        <end position="1513"/>
    </location>
</feature>
<sequence>MTTLSPGLMPVASPEPIPTDAHGQHDSTQSPNTKNNSKRVSIENVTMVKAPQSENLNDTVSDIEDLEPLPPSGIAIPIGPSSTRGQLLEPKGSSSLEGTSLGSLPSLHLESPMNQSSSSPPHTYFDNSNGRRPSKSSSHKRTSLTNTTADSSMPLFQSSYGPYSARYVTVSSILSRSGAAIPLSPPEEDLSHYRSRRQSDSSESQYSRKMPNRRKSSRGANTPFRAGPRSSTGSAKSSTAGAYEGKRASNGSALEALGALFLQRDSIGKVSNLSFMKYSDALSSTKQGEKKSLSNRITFGLSSVSRAWMERMSGSSKIGIRMPHERDAGQTIAQRRARKSMATDLTNGARIEGTRGDQPSFEVLISSPAYPVDLIDELDKGFVAKSPPPAPRLLGMKGDELTPPPIGEEEEEDSFDQARTFLRNDGPMTEPIKGVYGPGSAFSWTEPPELPPSPIGMPGAWAMGSYGWNKEEGALLLPPPLLDDQGSDAKSFEGLLGVRRMREQERARKQFEKLKARNRPAHKVGMLTAFSNFVKAAHAADKATRSAGNARARAPILQRRHTEPAEAQPVDEEDVIRSPVRATTSNKPQSTLDAFGRGTSMGRTASQSRSSLDSSGRQLNTVFEARSPDVVEDEDDIESSDDEDDIAYNEGLDSTPSLRRRATTTYLDRNQQVPIRMSESEDDQAVRAHSIDEGTLSNYLDAEHRGMNGIPNGSAGPATPRIGPTMLSLPPSPWTPYGGATRSGHQTPFHVHLGMTPVLGPPGTPRLIPAMLEVAPSPFPTLSGMTPFLRSPVRGPSNGGYINSRSIGSAVSKASAPSTTAPSPLALSPNESPVLAPFSSFRKRLTTENMKEHDGELTPSATKTSEDKASVKKSVRVEEEEEHSHGRLKTEQNSKRSFLLWFLFGDLGLGSRSSIAAKAAGSPAPFVGKRYSQPYVVVLSIAAHLYGFSVFLLAHLVDLGYRTAEFLSMTFWFLRWMALNLTGQTVLARCAIDAYALVSREWESVAREDHERKGKKGKSKEGIEDDKAIVKYRGLTKWQVLKGLIELVCLQDVTRERYLEEGAGLEELKGWKKKHIKSHSCDDALLPATPSRIDLGIRRAADRKAKDDKEARQAFEEEIRAAKSQESDDDEDSDSESSDDDMVVTNRGAEILEFTKTPKVERHTYFPSSEDGMDDLPPRRPSRYSKRSLSGTSRGSANAVHVEPTNRPLVRMIKWASRLAISAYGLHVTLVDLPATFTPSGNRFSRQTFAHLSRLHHEDVLHADIQTLDSDDYSPTFYLVRDLTRKVVVVSVRGTQSLQDIIVDLEMVVDQFELGDENVGKDDQGEPLYCHAGILRAARALLSHNSTLYKTLDQALREHPDFGIVFTGHSLGGAIASTVVLLLSRYEEKRSGSGSEIFDGIPDWSGNEDDQEGNVHGHGRWVTHDRSGLPAGRPIRAITFAHPATVNATLAERASRGRTPLVLSVVLGHDIIPRCGHGQARELRRVLGALSRVRRRKEHGNESRRGSVASLDLHGEKEDANDIDNSDARVHIVTSWWEWRKLKRRQPSTLSKSERMRMFKIEEDLWRLRCDVESDLYSAVKRRSEEARFEDSDQKSNIPPSPWIGPSHKAPLHQLAERRQALDAVTLANEESISKTAGVLVPAGRSIWIYEGRLYKITSPLSFFSLPDFHARMFSEHFPSAYEDWLERL</sequence>
<dbReference type="InterPro" id="IPR029058">
    <property type="entry name" value="AB_hydrolase_fold"/>
</dbReference>
<protein>
    <recommendedName>
        <fullName evidence="14">sn-1-specific diacylglycerol lipase</fullName>
        <ecNumber evidence="14">3.1.1.116</ecNumber>
    </recommendedName>
</protein>
<keyword evidence="10" id="KW-1133">Transmembrane helix</keyword>
<gene>
    <name evidence="17" type="ORF">FA14DRAFT_160876</name>
</gene>
<name>A0A316VFR3_9BASI</name>
<feature type="compositionally biased region" description="Acidic residues" evidence="15">
    <location>
        <begin position="630"/>
        <end position="647"/>
    </location>
</feature>
<keyword evidence="8" id="KW-0106">Calcium</keyword>
<evidence type="ECO:0000256" key="13">
    <source>
        <dbReference type="ARBA" id="ARBA00024531"/>
    </source>
</evidence>
<feature type="compositionally biased region" description="Polar residues" evidence="15">
    <location>
        <begin position="652"/>
        <end position="673"/>
    </location>
</feature>
<dbReference type="STRING" id="1280837.A0A316VFR3"/>
<keyword evidence="18" id="KW-1185">Reference proteome</keyword>
<dbReference type="InterPro" id="IPR052214">
    <property type="entry name" value="DAG_Lipase-Related"/>
</dbReference>